<evidence type="ECO:0000256" key="2">
    <source>
        <dbReference type="SAM" id="Phobius"/>
    </source>
</evidence>
<dbReference type="EMBL" id="JAFBEB010000019">
    <property type="protein sequence ID" value="MBM7592104.1"/>
    <property type="molecule type" value="Genomic_DNA"/>
</dbReference>
<dbReference type="InterPro" id="IPR038507">
    <property type="entry name" value="YcnI-like_sf"/>
</dbReference>
<feature type="transmembrane region" description="Helical" evidence="2">
    <location>
        <begin position="186"/>
        <end position="203"/>
    </location>
</feature>
<dbReference type="InterPro" id="IPR012533">
    <property type="entry name" value="YcnI-copper_dom"/>
</dbReference>
<comment type="caution">
    <text evidence="5">The sequence shown here is derived from an EMBL/GenBank/DDBJ whole genome shotgun (WGS) entry which is preliminary data.</text>
</comment>
<keyword evidence="3" id="KW-0732">Signal</keyword>
<keyword evidence="6" id="KW-1185">Reference proteome</keyword>
<evidence type="ECO:0000313" key="6">
    <source>
        <dbReference type="Proteomes" id="UP000717624"/>
    </source>
</evidence>
<accession>A0A938Y1B8</accession>
<keyword evidence="2" id="KW-0812">Transmembrane</keyword>
<protein>
    <submittedName>
        <fullName evidence="5">Uncharacterized protein YcnI</fullName>
    </submittedName>
</protein>
<keyword evidence="2" id="KW-0472">Membrane</keyword>
<feature type="domain" description="YncI copper-binding" evidence="4">
    <location>
        <begin position="26"/>
        <end position="148"/>
    </location>
</feature>
<dbReference type="Gene3D" id="2.60.40.2230">
    <property type="entry name" value="Uncharacterised protein YcnI-like PF07987, DUF1775"/>
    <property type="match status" value="1"/>
</dbReference>
<evidence type="ECO:0000256" key="1">
    <source>
        <dbReference type="SAM" id="MobiDB-lite"/>
    </source>
</evidence>
<evidence type="ECO:0000313" key="5">
    <source>
        <dbReference type="EMBL" id="MBM7592104.1"/>
    </source>
</evidence>
<feature type="chain" id="PRO_5037233837" evidence="3">
    <location>
        <begin position="26"/>
        <end position="207"/>
    </location>
</feature>
<sequence length="207" mass="22145">MKRFHKLSVLAVLALVLSLAGTASAHVTVWPKESTANAYEKYTVRVPVEKEVNTTKVRVEFPTGVTVSTVQPIPNWSYTFEKDSEGRFTAITWTAENEGIKAHEFAEFSFQAKNPKEAGSLSWKAYQTYADGSVVEWTGAPETDTPAAVTTVNEAAAGADNHDASHDAAPTEQSGGTGTGNTSNTVALVLGGLALLLSLINLFRKKA</sequence>
<feature type="signal peptide" evidence="3">
    <location>
        <begin position="1"/>
        <end position="25"/>
    </location>
</feature>
<dbReference type="RefSeq" id="WP_204519747.1">
    <property type="nucleotide sequence ID" value="NZ_BAABIN010000008.1"/>
</dbReference>
<evidence type="ECO:0000256" key="3">
    <source>
        <dbReference type="SAM" id="SignalP"/>
    </source>
</evidence>
<dbReference type="Pfam" id="PF07987">
    <property type="entry name" value="DUF1775"/>
    <property type="match status" value="1"/>
</dbReference>
<dbReference type="CDD" id="cd08545">
    <property type="entry name" value="YcnI_like"/>
    <property type="match status" value="1"/>
</dbReference>
<dbReference type="Proteomes" id="UP000717624">
    <property type="component" value="Unassembled WGS sequence"/>
</dbReference>
<keyword evidence="2" id="KW-1133">Transmembrane helix</keyword>
<gene>
    <name evidence="5" type="ORF">JOD01_003756</name>
</gene>
<dbReference type="AlphaFoldDB" id="A0A938Y1B8"/>
<organism evidence="5 6">
    <name type="scientific">Brevibacillus fulvus</name>
    <dbReference type="NCBI Taxonomy" id="1125967"/>
    <lineage>
        <taxon>Bacteria</taxon>
        <taxon>Bacillati</taxon>
        <taxon>Bacillota</taxon>
        <taxon>Bacilli</taxon>
        <taxon>Bacillales</taxon>
        <taxon>Paenibacillaceae</taxon>
        <taxon>Brevibacillus</taxon>
    </lineage>
</organism>
<feature type="region of interest" description="Disordered" evidence="1">
    <location>
        <begin position="159"/>
        <end position="180"/>
    </location>
</feature>
<reference evidence="5" key="1">
    <citation type="submission" date="2021-01" db="EMBL/GenBank/DDBJ databases">
        <title>Genomic Encyclopedia of Type Strains, Phase IV (KMG-IV): sequencing the most valuable type-strain genomes for metagenomic binning, comparative biology and taxonomic classification.</title>
        <authorList>
            <person name="Goeker M."/>
        </authorList>
    </citation>
    <scope>NUCLEOTIDE SEQUENCE</scope>
    <source>
        <strain evidence="5">DSM 25523</strain>
    </source>
</reference>
<evidence type="ECO:0000259" key="4">
    <source>
        <dbReference type="Pfam" id="PF07987"/>
    </source>
</evidence>
<name>A0A938Y1B8_9BACL</name>
<proteinExistence type="predicted"/>